<evidence type="ECO:0000256" key="6">
    <source>
        <dbReference type="ARBA" id="ARBA00023204"/>
    </source>
</evidence>
<dbReference type="GO" id="GO:0140664">
    <property type="term" value="F:ATP-dependent DNA damage sensor activity"/>
    <property type="evidence" value="ECO:0007669"/>
    <property type="project" value="InterPro"/>
</dbReference>
<dbReference type="GO" id="GO:0007005">
    <property type="term" value="P:mitochondrion organization"/>
    <property type="evidence" value="ECO:0007669"/>
    <property type="project" value="EnsemblFungi"/>
</dbReference>
<accession>A0A261Y115</accession>
<dbReference type="GO" id="GO:0005739">
    <property type="term" value="C:mitochondrion"/>
    <property type="evidence" value="ECO:0007669"/>
    <property type="project" value="EnsemblFungi"/>
</dbReference>
<keyword evidence="2" id="KW-0547">Nucleotide-binding</keyword>
<evidence type="ECO:0000256" key="3">
    <source>
        <dbReference type="ARBA" id="ARBA00022763"/>
    </source>
</evidence>
<dbReference type="Pfam" id="PF05192">
    <property type="entry name" value="MutS_III"/>
    <property type="match status" value="1"/>
</dbReference>
<name>A0A261Y115_9FUNG</name>
<dbReference type="Pfam" id="PF01624">
    <property type="entry name" value="MutS_I"/>
    <property type="match status" value="1"/>
</dbReference>
<dbReference type="InterPro" id="IPR036678">
    <property type="entry name" value="MutS_con_dom_sf"/>
</dbReference>
<dbReference type="InterPro" id="IPR036187">
    <property type="entry name" value="DNA_mismatch_repair_MutS_sf"/>
</dbReference>
<dbReference type="InterPro" id="IPR000432">
    <property type="entry name" value="DNA_mismatch_repair_MutS_C"/>
</dbReference>
<dbReference type="SMART" id="SM00533">
    <property type="entry name" value="MUTSd"/>
    <property type="match status" value="1"/>
</dbReference>
<dbReference type="InterPro" id="IPR007696">
    <property type="entry name" value="DNA_mismatch_repair_MutS_core"/>
</dbReference>
<comment type="caution">
    <text evidence="8">The sequence shown here is derived from an EMBL/GenBank/DDBJ whole genome shotgun (WGS) entry which is preliminary data.</text>
</comment>
<dbReference type="InterPro" id="IPR016151">
    <property type="entry name" value="DNA_mismatch_repair_MutS_N"/>
</dbReference>
<dbReference type="GO" id="GO:0005524">
    <property type="term" value="F:ATP binding"/>
    <property type="evidence" value="ECO:0007669"/>
    <property type="project" value="UniProtKB-KW"/>
</dbReference>
<dbReference type="NCBIfam" id="NF003810">
    <property type="entry name" value="PRK05399.1"/>
    <property type="match status" value="1"/>
</dbReference>
<dbReference type="InterPro" id="IPR045076">
    <property type="entry name" value="MutS"/>
</dbReference>
<evidence type="ECO:0000256" key="5">
    <source>
        <dbReference type="ARBA" id="ARBA00023125"/>
    </source>
</evidence>
<dbReference type="SUPFAM" id="SSF52540">
    <property type="entry name" value="P-loop containing nucleoside triphosphate hydrolases"/>
    <property type="match status" value="1"/>
</dbReference>
<dbReference type="SUPFAM" id="SSF55271">
    <property type="entry name" value="DNA repair protein MutS, domain I"/>
    <property type="match status" value="1"/>
</dbReference>
<dbReference type="InterPro" id="IPR007695">
    <property type="entry name" value="DNA_mismatch_repair_MutS-lik_N"/>
</dbReference>
<evidence type="ECO:0000256" key="1">
    <source>
        <dbReference type="ARBA" id="ARBA00006271"/>
    </source>
</evidence>
<dbReference type="Gene3D" id="3.40.1170.10">
    <property type="entry name" value="DNA repair protein MutS, domain I"/>
    <property type="match status" value="1"/>
</dbReference>
<comment type="similarity">
    <text evidence="1">Belongs to the DNA mismatch repair MutS family.</text>
</comment>
<dbReference type="AlphaFoldDB" id="A0A261Y115"/>
<dbReference type="Pfam" id="PF05188">
    <property type="entry name" value="MutS_II"/>
    <property type="match status" value="1"/>
</dbReference>
<proteinExistence type="inferred from homology"/>
<organism evidence="8 9">
    <name type="scientific">Bifiguratus adelaidae</name>
    <dbReference type="NCBI Taxonomy" id="1938954"/>
    <lineage>
        <taxon>Eukaryota</taxon>
        <taxon>Fungi</taxon>
        <taxon>Fungi incertae sedis</taxon>
        <taxon>Mucoromycota</taxon>
        <taxon>Mucoromycotina</taxon>
        <taxon>Endogonomycetes</taxon>
        <taxon>Endogonales</taxon>
        <taxon>Endogonales incertae sedis</taxon>
        <taxon>Bifiguratus</taxon>
    </lineage>
</organism>
<gene>
    <name evidence="8" type="ORF">BZG36_02186</name>
</gene>
<reference evidence="8 9" key="1">
    <citation type="journal article" date="2017" name="Mycologia">
        <title>Bifiguratus adelaidae, gen. et sp. nov., a new member of Mucoromycotina in endophytic and soil-dwelling habitats.</title>
        <authorList>
            <person name="Torres-Cruz T.J."/>
            <person name="Billingsley Tobias T.L."/>
            <person name="Almatruk M."/>
            <person name="Hesse C."/>
            <person name="Kuske C.R."/>
            <person name="Desiro A."/>
            <person name="Benucci G.M."/>
            <person name="Bonito G."/>
            <person name="Stajich J.E."/>
            <person name="Dunlap C."/>
            <person name="Arnold A.E."/>
            <person name="Porras-Alfaro A."/>
        </authorList>
    </citation>
    <scope>NUCLEOTIDE SEQUENCE [LARGE SCALE GENOMIC DNA]</scope>
    <source>
        <strain evidence="8 9">AZ0501</strain>
    </source>
</reference>
<keyword evidence="3" id="KW-0227">DNA damage</keyword>
<dbReference type="Proteomes" id="UP000242875">
    <property type="component" value="Unassembled WGS sequence"/>
</dbReference>
<dbReference type="PIRSF" id="PIRSF037677">
    <property type="entry name" value="DNA_mis_repair_Msh6"/>
    <property type="match status" value="1"/>
</dbReference>
<evidence type="ECO:0000313" key="8">
    <source>
        <dbReference type="EMBL" id="OZJ04194.1"/>
    </source>
</evidence>
<dbReference type="InterPro" id="IPR007860">
    <property type="entry name" value="DNA_mmatch_repair_MutS_con_dom"/>
</dbReference>
<dbReference type="EMBL" id="MVBO01000050">
    <property type="protein sequence ID" value="OZJ04194.1"/>
    <property type="molecule type" value="Genomic_DNA"/>
</dbReference>
<dbReference type="GO" id="GO:0032137">
    <property type="term" value="F:guanine/thymine mispair binding"/>
    <property type="evidence" value="ECO:0007669"/>
    <property type="project" value="EnsemblFungi"/>
</dbReference>
<dbReference type="PROSITE" id="PS00486">
    <property type="entry name" value="DNA_MISMATCH_REPAIR_2"/>
    <property type="match status" value="1"/>
</dbReference>
<dbReference type="GO" id="GO:0005634">
    <property type="term" value="C:nucleus"/>
    <property type="evidence" value="ECO:0007669"/>
    <property type="project" value="TreeGrafter"/>
</dbReference>
<evidence type="ECO:0000259" key="7">
    <source>
        <dbReference type="PROSITE" id="PS00486"/>
    </source>
</evidence>
<keyword evidence="6" id="KW-0234">DNA repair</keyword>
<dbReference type="GO" id="GO:0043504">
    <property type="term" value="P:mitochondrial DNA repair"/>
    <property type="evidence" value="ECO:0007669"/>
    <property type="project" value="EnsemblFungi"/>
</dbReference>
<sequence>MSVSKAISESSEAASPGIAESPRIDALFKARAAHKAIKRTTDAMLEDASANTERRLPNTNSVVINAVRQAAADYPGYVILTRVGDFYELYENQAAEYGPLLDLKVTSKEMTTDLTTWFTGFPARALDKYLELLINKFNRHVAISEQHGPSESGKGFHRRVTRLVTPGTVIDEQFLNPFENNYLLSIAFAPDKLPSSAFVPHQVDSIGLAWLDLSTGEYYMQQTTRATLTDDITRIGPKEIILNADMEDADRDYILALLGKLGMVAITYLPSHRFDSAMGNTYLEFLKGPTDRLLPQHHLTFTQLQLQATSALLAHVQSIQVNQPLHLQPPVNFDMKDIMKLDMTALTALEVTRTIQEGKRQDSLVWAIDKTVSRTGARLLHQWLTAPSTNMDEITRRHDFVEHFQTVRPLLDVMRDCIKSSGDPARSMQRIILGRMQHRDYAEVKEALETFQRARSIALDKAYAGHPQLADFLETPSALSELHSMLHGALDMEKIEDEEYVKSYGFIRPEYDPQLASLHSHLMQLFGQKEALQVHFRESYGSSATFVNTLAHRHVVEVNAGQAANVQKREDAKLVQKLKGGKCRFHVQEFSDLAYAIEEVEADLVEREAFVFESFRQEVTRHSHVVLRVCRVLAELDVLSSIAQLAIERHWVRPTMTTDAKCFHVVGGRHPVVEMSLASRGLDFVKNDCQMRSAKSLWLLTGPNMGGKSTFLRQNALMCILAQIGCFVSADSAHLGIVDRVFCRVGASDNLAQHQSTFMLEMMETANILHHATPNSFVIVDEIGRGTSSKEGLAIAFAVMQTLANDIGCRTLFATHYHELADLDHHPAIECFQTLVEQNEDQYTLLHKIEEGVCRNSLAIQVAEMAGLPADTVKMAKAQLAQLSE</sequence>
<dbReference type="Gene3D" id="3.30.420.110">
    <property type="entry name" value="MutS, connector domain"/>
    <property type="match status" value="1"/>
</dbReference>
<dbReference type="InterPro" id="IPR017261">
    <property type="entry name" value="DNA_mismatch_repair_MutS/MSH"/>
</dbReference>
<dbReference type="PANTHER" id="PTHR11361">
    <property type="entry name" value="DNA MISMATCH REPAIR PROTEIN MUTS FAMILY MEMBER"/>
    <property type="match status" value="1"/>
</dbReference>
<evidence type="ECO:0000313" key="9">
    <source>
        <dbReference type="Proteomes" id="UP000242875"/>
    </source>
</evidence>
<evidence type="ECO:0000256" key="4">
    <source>
        <dbReference type="ARBA" id="ARBA00022840"/>
    </source>
</evidence>
<keyword evidence="5" id="KW-0238">DNA-binding</keyword>
<dbReference type="Pfam" id="PF00488">
    <property type="entry name" value="MutS_V"/>
    <property type="match status" value="1"/>
</dbReference>
<dbReference type="SUPFAM" id="SSF48334">
    <property type="entry name" value="DNA repair protein MutS, domain III"/>
    <property type="match status" value="1"/>
</dbReference>
<dbReference type="GO" id="GO:0032139">
    <property type="term" value="F:dinucleotide insertion or deletion binding"/>
    <property type="evidence" value="ECO:0007669"/>
    <property type="project" value="EnsemblFungi"/>
</dbReference>
<feature type="domain" description="DNA mismatch repair proteins mutS family" evidence="7">
    <location>
        <begin position="776"/>
        <end position="792"/>
    </location>
</feature>
<dbReference type="SMART" id="SM00534">
    <property type="entry name" value="MUTSac"/>
    <property type="match status" value="1"/>
</dbReference>
<dbReference type="GO" id="GO:0006298">
    <property type="term" value="P:mismatch repair"/>
    <property type="evidence" value="ECO:0007669"/>
    <property type="project" value="EnsemblFungi"/>
</dbReference>
<keyword evidence="4" id="KW-0067">ATP-binding</keyword>
<dbReference type="Gene3D" id="3.40.50.300">
    <property type="entry name" value="P-loop containing nucleotide triphosphate hydrolases"/>
    <property type="match status" value="1"/>
</dbReference>
<protein>
    <recommendedName>
        <fullName evidence="7">DNA mismatch repair proteins mutS family domain-containing protein</fullName>
    </recommendedName>
</protein>
<evidence type="ECO:0000256" key="2">
    <source>
        <dbReference type="ARBA" id="ARBA00022741"/>
    </source>
</evidence>
<dbReference type="SUPFAM" id="SSF53150">
    <property type="entry name" value="DNA repair protein MutS, domain II"/>
    <property type="match status" value="1"/>
</dbReference>
<dbReference type="OrthoDB" id="2534523at2759"/>
<dbReference type="Gene3D" id="1.10.1420.10">
    <property type="match status" value="2"/>
</dbReference>
<dbReference type="InterPro" id="IPR027417">
    <property type="entry name" value="P-loop_NTPase"/>
</dbReference>
<keyword evidence="9" id="KW-1185">Reference proteome</keyword>
<dbReference type="PANTHER" id="PTHR11361:SF34">
    <property type="entry name" value="DNA MISMATCH REPAIR PROTEIN MSH1, MITOCHONDRIAL"/>
    <property type="match status" value="1"/>
</dbReference>